<dbReference type="Pfam" id="PF00881">
    <property type="entry name" value="Nitroreductase"/>
    <property type="match status" value="1"/>
</dbReference>
<protein>
    <submittedName>
        <fullName evidence="5">NAD(P)H-dependent oxidoreductase</fullName>
    </submittedName>
</protein>
<dbReference type="InterPro" id="IPR033878">
    <property type="entry name" value="NfsB-like"/>
</dbReference>
<keyword evidence="6" id="KW-1185">Reference proteome</keyword>
<evidence type="ECO:0000256" key="3">
    <source>
        <dbReference type="ARBA" id="ARBA00023002"/>
    </source>
</evidence>
<feature type="domain" description="Nitroreductase" evidence="4">
    <location>
        <begin position="12"/>
        <end position="174"/>
    </location>
</feature>
<evidence type="ECO:0000256" key="1">
    <source>
        <dbReference type="ARBA" id="ARBA00007118"/>
    </source>
</evidence>
<dbReference type="InterPro" id="IPR000415">
    <property type="entry name" value="Nitroreductase-like"/>
</dbReference>
<name>A0ABR7JNP0_9FIRM</name>
<dbReference type="Proteomes" id="UP000609849">
    <property type="component" value="Unassembled WGS sequence"/>
</dbReference>
<accession>A0ABR7JNP0</accession>
<gene>
    <name evidence="5" type="ORF">H8923_07110</name>
</gene>
<dbReference type="RefSeq" id="WP_153926014.1">
    <property type="nucleotide sequence ID" value="NZ_JACRWE010000003.1"/>
</dbReference>
<dbReference type="PANTHER" id="PTHR43673:SF10">
    <property type="entry name" value="NADH DEHYDROGENASE_NAD(P)H NITROREDUCTASE XCC3605-RELATED"/>
    <property type="match status" value="1"/>
</dbReference>
<evidence type="ECO:0000313" key="5">
    <source>
        <dbReference type="EMBL" id="MBC5996524.1"/>
    </source>
</evidence>
<dbReference type="PANTHER" id="PTHR43673">
    <property type="entry name" value="NAD(P)H NITROREDUCTASE YDGI-RELATED"/>
    <property type="match status" value="1"/>
</dbReference>
<reference evidence="5 6" key="1">
    <citation type="submission" date="2020-08" db="EMBL/GenBank/DDBJ databases">
        <authorList>
            <person name="Liu C."/>
            <person name="Sun Q."/>
        </authorList>
    </citation>
    <scope>NUCLEOTIDE SEQUENCE [LARGE SCALE GENOMIC DNA]</scope>
    <source>
        <strain evidence="5 6">NSJ-18</strain>
    </source>
</reference>
<sequence length="216" mass="24731">MNKNEVIDILNFRHACKEFDPNKKISSENLEVIIEGGRLAPSSIGIEPWHFLVIENQELKDELSKVCFGGKTQIPTCSHFIIYLTRTPKEIRSDSEYINYLLKDVQHLPDDYASNMRNFMKSAEDMIGDDENMQSYANEQTYIALSSMMLSAAMLNIDSCTIGGIDRDAVEKILIDRNLLDKEKFRVTVGCTFGYRVHDSKPKLRQPLNEVFTLVK</sequence>
<evidence type="ECO:0000256" key="2">
    <source>
        <dbReference type="ARBA" id="ARBA00022857"/>
    </source>
</evidence>
<dbReference type="SUPFAM" id="SSF55469">
    <property type="entry name" value="FMN-dependent nitroreductase-like"/>
    <property type="match status" value="1"/>
</dbReference>
<proteinExistence type="inferred from homology"/>
<evidence type="ECO:0000313" key="6">
    <source>
        <dbReference type="Proteomes" id="UP000609849"/>
    </source>
</evidence>
<comment type="caution">
    <text evidence="5">The sequence shown here is derived from an EMBL/GenBank/DDBJ whole genome shotgun (WGS) entry which is preliminary data.</text>
</comment>
<keyword evidence="2" id="KW-0521">NADP</keyword>
<evidence type="ECO:0000259" key="4">
    <source>
        <dbReference type="Pfam" id="PF00881"/>
    </source>
</evidence>
<dbReference type="Gene3D" id="3.40.109.10">
    <property type="entry name" value="NADH Oxidase"/>
    <property type="match status" value="1"/>
</dbReference>
<keyword evidence="3" id="KW-0560">Oxidoreductase</keyword>
<organism evidence="5 6">
    <name type="scientific">Romboutsia faecis</name>
    <dbReference type="NCBI Taxonomy" id="2764597"/>
    <lineage>
        <taxon>Bacteria</taxon>
        <taxon>Bacillati</taxon>
        <taxon>Bacillota</taxon>
        <taxon>Clostridia</taxon>
        <taxon>Peptostreptococcales</taxon>
        <taxon>Peptostreptococcaceae</taxon>
        <taxon>Romboutsia</taxon>
    </lineage>
</organism>
<dbReference type="EMBL" id="JACRWE010000003">
    <property type="protein sequence ID" value="MBC5996524.1"/>
    <property type="molecule type" value="Genomic_DNA"/>
</dbReference>
<dbReference type="CDD" id="cd02149">
    <property type="entry name" value="NfsB-like"/>
    <property type="match status" value="1"/>
</dbReference>
<comment type="similarity">
    <text evidence="1">Belongs to the nitroreductase family.</text>
</comment>
<dbReference type="InterPro" id="IPR029479">
    <property type="entry name" value="Nitroreductase"/>
</dbReference>